<proteinExistence type="predicted"/>
<reference evidence="1" key="1">
    <citation type="submission" date="2023-01" db="EMBL/GenBank/DDBJ databases">
        <title>The growth and conidiation of Purpureocillium lavendulum are regulated by nitrogen source and histone H3K14 acetylation.</title>
        <authorList>
            <person name="Tang P."/>
            <person name="Han J."/>
            <person name="Zhang C."/>
            <person name="Tang P."/>
            <person name="Qi F."/>
            <person name="Zhang K."/>
            <person name="Liang L."/>
        </authorList>
    </citation>
    <scope>NUCLEOTIDE SEQUENCE</scope>
    <source>
        <strain evidence="1">YMF1.00683</strain>
    </source>
</reference>
<dbReference type="AlphaFoldDB" id="A0AB34FCC3"/>
<evidence type="ECO:0000313" key="1">
    <source>
        <dbReference type="EMBL" id="KAJ6436535.1"/>
    </source>
</evidence>
<dbReference type="Proteomes" id="UP001163105">
    <property type="component" value="Unassembled WGS sequence"/>
</dbReference>
<comment type="caution">
    <text evidence="1">The sequence shown here is derived from an EMBL/GenBank/DDBJ whole genome shotgun (WGS) entry which is preliminary data.</text>
</comment>
<accession>A0AB34FCC3</accession>
<keyword evidence="2" id="KW-1185">Reference proteome</keyword>
<dbReference type="EMBL" id="JAQHRD010000020">
    <property type="protein sequence ID" value="KAJ6436535.1"/>
    <property type="molecule type" value="Genomic_DNA"/>
</dbReference>
<gene>
    <name evidence="1" type="ORF">O9K51_10901</name>
</gene>
<organism evidence="1 2">
    <name type="scientific">Purpureocillium lavendulum</name>
    <dbReference type="NCBI Taxonomy" id="1247861"/>
    <lineage>
        <taxon>Eukaryota</taxon>
        <taxon>Fungi</taxon>
        <taxon>Dikarya</taxon>
        <taxon>Ascomycota</taxon>
        <taxon>Pezizomycotina</taxon>
        <taxon>Sordariomycetes</taxon>
        <taxon>Hypocreomycetidae</taxon>
        <taxon>Hypocreales</taxon>
        <taxon>Ophiocordycipitaceae</taxon>
        <taxon>Purpureocillium</taxon>
    </lineage>
</organism>
<sequence length="102" mass="11053">MGILGKCRSIYHVGRCDTYGGVVSYSNGTYNHDYLSIHHMSFHDITGKDTGFIISPTCNTHLSWQCFPAPDLRFATAVAIGGYGNGKDHIVSNISITGKAKS</sequence>
<protein>
    <submittedName>
        <fullName evidence="1">Uncharacterized protein</fullName>
    </submittedName>
</protein>
<name>A0AB34FCC3_9HYPO</name>
<evidence type="ECO:0000313" key="2">
    <source>
        <dbReference type="Proteomes" id="UP001163105"/>
    </source>
</evidence>